<accession>J3NRU7</accession>
<reference evidence="1" key="2">
    <citation type="submission" date="2010-07" db="EMBL/GenBank/DDBJ databases">
        <authorList>
            <consortium name="The Broad Institute Genome Sequencing Platform"/>
            <consortium name="Broad Institute Genome Sequencing Center for Infectious Disease"/>
            <person name="Ma L.-J."/>
            <person name="Dead R."/>
            <person name="Young S."/>
            <person name="Zeng Q."/>
            <person name="Koehrsen M."/>
            <person name="Alvarado L."/>
            <person name="Berlin A."/>
            <person name="Chapman S.B."/>
            <person name="Chen Z."/>
            <person name="Freedman E."/>
            <person name="Gellesch M."/>
            <person name="Goldberg J."/>
            <person name="Griggs A."/>
            <person name="Gujja S."/>
            <person name="Heilman E.R."/>
            <person name="Heiman D."/>
            <person name="Hepburn T."/>
            <person name="Howarth C."/>
            <person name="Jen D."/>
            <person name="Larson L."/>
            <person name="Mehta T."/>
            <person name="Neiman D."/>
            <person name="Pearson M."/>
            <person name="Roberts A."/>
            <person name="Saif S."/>
            <person name="Shea T."/>
            <person name="Shenoy N."/>
            <person name="Sisk P."/>
            <person name="Stolte C."/>
            <person name="Sykes S."/>
            <person name="Walk T."/>
            <person name="White J."/>
            <person name="Yandava C."/>
            <person name="Haas B."/>
            <person name="Nusbaum C."/>
            <person name="Birren B."/>
        </authorList>
    </citation>
    <scope>NUCLEOTIDE SEQUENCE</scope>
    <source>
        <strain evidence="1">R3-111a-1</strain>
    </source>
</reference>
<name>J3NRU7_GAET3</name>
<keyword evidence="3" id="KW-1185">Reference proteome</keyword>
<dbReference type="EMBL" id="GL385396">
    <property type="protein sequence ID" value="EJT78903.1"/>
    <property type="molecule type" value="Genomic_DNA"/>
</dbReference>
<dbReference type="RefSeq" id="XP_009220048.1">
    <property type="nucleotide sequence ID" value="XM_009221784.1"/>
</dbReference>
<evidence type="ECO:0000313" key="1">
    <source>
        <dbReference type="EMBL" id="EJT78903.1"/>
    </source>
</evidence>
<reference evidence="2" key="5">
    <citation type="submission" date="2018-04" db="UniProtKB">
        <authorList>
            <consortium name="EnsemblFungi"/>
        </authorList>
    </citation>
    <scope>IDENTIFICATION</scope>
    <source>
        <strain evidence="2">R3-111a-1</strain>
    </source>
</reference>
<proteinExistence type="predicted"/>
<dbReference type="HOGENOM" id="CLU_1815920_0_0_1"/>
<dbReference type="VEuPathDB" id="FungiDB:GGTG_03996"/>
<evidence type="ECO:0000313" key="3">
    <source>
        <dbReference type="Proteomes" id="UP000006039"/>
    </source>
</evidence>
<dbReference type="EnsemblFungi" id="EJT78903">
    <property type="protein sequence ID" value="EJT78903"/>
    <property type="gene ID" value="GGTG_03996"/>
</dbReference>
<reference evidence="2" key="4">
    <citation type="journal article" date="2015" name="G3 (Bethesda)">
        <title>Genome sequences of three phytopathogenic species of the Magnaporthaceae family of fungi.</title>
        <authorList>
            <person name="Okagaki L.H."/>
            <person name="Nunes C.C."/>
            <person name="Sailsbery J."/>
            <person name="Clay B."/>
            <person name="Brown D."/>
            <person name="John T."/>
            <person name="Oh Y."/>
            <person name="Young N."/>
            <person name="Fitzgerald M."/>
            <person name="Haas B.J."/>
            <person name="Zeng Q."/>
            <person name="Young S."/>
            <person name="Adiconis X."/>
            <person name="Fan L."/>
            <person name="Levin J.Z."/>
            <person name="Mitchell T.K."/>
            <person name="Okubara P.A."/>
            <person name="Farman M.L."/>
            <person name="Kohn L.M."/>
            <person name="Birren B."/>
            <person name="Ma L.-J."/>
            <person name="Dean R.A."/>
        </authorList>
    </citation>
    <scope>NUCLEOTIDE SEQUENCE</scope>
    <source>
        <strain evidence="2">R3-111a-1</strain>
    </source>
</reference>
<dbReference type="OrthoDB" id="2019572at2759"/>
<reference evidence="3" key="1">
    <citation type="submission" date="2010-07" db="EMBL/GenBank/DDBJ databases">
        <title>The genome sequence of Gaeumannomyces graminis var. tritici strain R3-111a-1.</title>
        <authorList>
            <consortium name="The Broad Institute Genome Sequencing Platform"/>
            <person name="Ma L.-J."/>
            <person name="Dead R."/>
            <person name="Young S."/>
            <person name="Zeng Q."/>
            <person name="Koehrsen M."/>
            <person name="Alvarado L."/>
            <person name="Berlin A."/>
            <person name="Chapman S.B."/>
            <person name="Chen Z."/>
            <person name="Freedman E."/>
            <person name="Gellesch M."/>
            <person name="Goldberg J."/>
            <person name="Griggs A."/>
            <person name="Gujja S."/>
            <person name="Heilman E.R."/>
            <person name="Heiman D."/>
            <person name="Hepburn T."/>
            <person name="Howarth C."/>
            <person name="Jen D."/>
            <person name="Larson L."/>
            <person name="Mehta T."/>
            <person name="Neiman D."/>
            <person name="Pearson M."/>
            <person name="Roberts A."/>
            <person name="Saif S."/>
            <person name="Shea T."/>
            <person name="Shenoy N."/>
            <person name="Sisk P."/>
            <person name="Stolte C."/>
            <person name="Sykes S."/>
            <person name="Walk T."/>
            <person name="White J."/>
            <person name="Yandava C."/>
            <person name="Haas B."/>
            <person name="Nusbaum C."/>
            <person name="Birren B."/>
        </authorList>
    </citation>
    <scope>NUCLEOTIDE SEQUENCE [LARGE SCALE GENOMIC DNA]</scope>
    <source>
        <strain evidence="3">R3-111a-1</strain>
    </source>
</reference>
<dbReference type="GeneID" id="20344454"/>
<protein>
    <submittedName>
        <fullName evidence="1 2">Uncharacterized protein</fullName>
    </submittedName>
</protein>
<dbReference type="AlphaFoldDB" id="J3NRU7"/>
<organism evidence="1">
    <name type="scientific">Gaeumannomyces tritici (strain R3-111a-1)</name>
    <name type="common">Wheat and barley take-all root rot fungus</name>
    <name type="synonym">Gaeumannomyces graminis var. tritici</name>
    <dbReference type="NCBI Taxonomy" id="644352"/>
    <lineage>
        <taxon>Eukaryota</taxon>
        <taxon>Fungi</taxon>
        <taxon>Dikarya</taxon>
        <taxon>Ascomycota</taxon>
        <taxon>Pezizomycotina</taxon>
        <taxon>Sordariomycetes</taxon>
        <taxon>Sordariomycetidae</taxon>
        <taxon>Magnaporthales</taxon>
        <taxon>Magnaporthaceae</taxon>
        <taxon>Gaeumannomyces</taxon>
    </lineage>
</organism>
<sequence>MCEACSAYGYRAGYADFNGDPAAPALSPLPNICKIGTLYAGASLNDQTNGVDARSFTAILTGGTTFTFSYSLTTGYDLAEMHVHAFCSVPTACAPGQYTYPGQNVAQPDLSGTADTSFSQSFAVAGALCRGSVYLIFHAEVN</sequence>
<evidence type="ECO:0000313" key="2">
    <source>
        <dbReference type="EnsemblFungi" id="EJT78903"/>
    </source>
</evidence>
<gene>
    <name evidence="2" type="primary">20344454</name>
    <name evidence="1" type="ORF">GGTG_03996</name>
</gene>
<dbReference type="Proteomes" id="UP000006039">
    <property type="component" value="Unassembled WGS sequence"/>
</dbReference>
<dbReference type="STRING" id="644352.J3NRU7"/>
<reference evidence="1" key="3">
    <citation type="submission" date="2010-09" db="EMBL/GenBank/DDBJ databases">
        <title>Annotation of Gaeumannomyces graminis var. tritici R3-111a-1.</title>
        <authorList>
            <consortium name="The Broad Institute Genome Sequencing Platform"/>
            <person name="Ma L.-J."/>
            <person name="Dead R."/>
            <person name="Young S.K."/>
            <person name="Zeng Q."/>
            <person name="Gargeya S."/>
            <person name="Fitzgerald M."/>
            <person name="Haas B."/>
            <person name="Abouelleil A."/>
            <person name="Alvarado L."/>
            <person name="Arachchi H.M."/>
            <person name="Berlin A."/>
            <person name="Brown A."/>
            <person name="Chapman S.B."/>
            <person name="Chen Z."/>
            <person name="Dunbar C."/>
            <person name="Freedman E."/>
            <person name="Gearin G."/>
            <person name="Gellesch M."/>
            <person name="Goldberg J."/>
            <person name="Griggs A."/>
            <person name="Gujja S."/>
            <person name="Heiman D."/>
            <person name="Howarth C."/>
            <person name="Larson L."/>
            <person name="Lui A."/>
            <person name="MacDonald P.J.P."/>
            <person name="Mehta T."/>
            <person name="Montmayeur A."/>
            <person name="Murphy C."/>
            <person name="Neiman D."/>
            <person name="Pearson M."/>
            <person name="Priest M."/>
            <person name="Roberts A."/>
            <person name="Saif S."/>
            <person name="Shea T."/>
            <person name="Shenoy N."/>
            <person name="Sisk P."/>
            <person name="Stolte C."/>
            <person name="Sykes S."/>
            <person name="Yandava C."/>
            <person name="Wortman J."/>
            <person name="Nusbaum C."/>
            <person name="Birren B."/>
        </authorList>
    </citation>
    <scope>NUCLEOTIDE SEQUENCE</scope>
    <source>
        <strain evidence="1">R3-111a-1</strain>
    </source>
</reference>